<dbReference type="EMBL" id="AFPW01000012">
    <property type="protein sequence ID" value="EGQ15860.1"/>
    <property type="molecule type" value="Genomic_DNA"/>
</dbReference>
<dbReference type="Proteomes" id="UP000007820">
    <property type="component" value="Unassembled WGS sequence"/>
</dbReference>
<proteinExistence type="predicted"/>
<organism evidence="1 2">
    <name type="scientific">Prevotella dentalis (strain ATCC 49559 / DSM 3688 / JCM 13448 / NCTC 12043 / ES 2772)</name>
    <name type="common">Mitsuokella dentalis</name>
    <dbReference type="NCBI Taxonomy" id="908937"/>
    <lineage>
        <taxon>Bacteria</taxon>
        <taxon>Pseudomonadati</taxon>
        <taxon>Bacteroidota</taxon>
        <taxon>Bacteroidia</taxon>
        <taxon>Bacteroidales</taxon>
        <taxon>Prevotellaceae</taxon>
        <taxon>Prevotella</taxon>
    </lineage>
</organism>
<comment type="caution">
    <text evidence="1">The sequence shown here is derived from an EMBL/GenBank/DDBJ whole genome shotgun (WGS) entry which is preliminary data.</text>
</comment>
<dbReference type="AlphaFoldDB" id="F9D242"/>
<gene>
    <name evidence="1" type="ORF">HMPREF9136_0920</name>
</gene>
<evidence type="ECO:0000313" key="2">
    <source>
        <dbReference type="Proteomes" id="UP000007820"/>
    </source>
</evidence>
<evidence type="ECO:0000313" key="1">
    <source>
        <dbReference type="EMBL" id="EGQ15860.1"/>
    </source>
</evidence>
<protein>
    <submittedName>
        <fullName evidence="1">Uncharacterized protein</fullName>
    </submittedName>
</protein>
<accession>F9D242</accession>
<sequence length="39" mass="4685">MKKGQNFDLYSRKILNIRVYYKNFCLSLQELAAIFSKHC</sequence>
<name>F9D242_PREDD</name>
<reference evidence="1 2" key="1">
    <citation type="submission" date="2011-04" db="EMBL/GenBank/DDBJ databases">
        <authorList>
            <person name="Muzny D."/>
            <person name="Qin X."/>
            <person name="Deng J."/>
            <person name="Jiang H."/>
            <person name="Liu Y."/>
            <person name="Qu J."/>
            <person name="Song X.-Z."/>
            <person name="Zhang L."/>
            <person name="Thornton R."/>
            <person name="Coyle M."/>
            <person name="Francisco L."/>
            <person name="Jackson L."/>
            <person name="Javaid M."/>
            <person name="Korchina V."/>
            <person name="Kovar C."/>
            <person name="Mata R."/>
            <person name="Mathew T."/>
            <person name="Ngo R."/>
            <person name="Nguyen L."/>
            <person name="Nguyen N."/>
            <person name="Okwuonu G."/>
            <person name="Ongeri F."/>
            <person name="Pham C."/>
            <person name="Simmons D."/>
            <person name="Wilczek-Boney K."/>
            <person name="Hale W."/>
            <person name="Jakkamsetti A."/>
            <person name="Pham P."/>
            <person name="Ruth R."/>
            <person name="San Lucas F."/>
            <person name="Warren J."/>
            <person name="Zhang J."/>
            <person name="Zhao Z."/>
            <person name="Zhou C."/>
            <person name="Zhu D."/>
            <person name="Lee S."/>
            <person name="Bess C."/>
            <person name="Blankenburg K."/>
            <person name="Forbes L."/>
            <person name="Fu Q."/>
            <person name="Gubbala S."/>
            <person name="Hirani K."/>
            <person name="Jayaseelan J.C."/>
            <person name="Lara F."/>
            <person name="Munidasa M."/>
            <person name="Palculict T."/>
            <person name="Patil S."/>
            <person name="Pu L.-L."/>
            <person name="Saada N."/>
            <person name="Tang L."/>
            <person name="Weissenberger G."/>
            <person name="Zhu Y."/>
            <person name="Hemphill L."/>
            <person name="Shang Y."/>
            <person name="Youmans B."/>
            <person name="Ayvaz T."/>
            <person name="Ross M."/>
            <person name="Santibanez J."/>
            <person name="Aqrawi P."/>
            <person name="Gross S."/>
            <person name="Joshi V."/>
            <person name="Fowler G."/>
            <person name="Nazareth L."/>
            <person name="Reid J."/>
            <person name="Worley K."/>
            <person name="Petrosino J."/>
            <person name="Highlander S."/>
            <person name="Gibbs R."/>
        </authorList>
    </citation>
    <scope>NUCLEOTIDE SEQUENCE [LARGE SCALE GENOMIC DNA]</scope>
    <source>
        <strain evidence="1 2">DSM 3688</strain>
    </source>
</reference>